<gene>
    <name evidence="1" type="ORF">C0Q70_14660</name>
</gene>
<dbReference type="OrthoDB" id="6108238at2759"/>
<protein>
    <submittedName>
        <fullName evidence="1">Uncharacterized protein</fullName>
    </submittedName>
</protein>
<dbReference type="EMBL" id="PZQS01000009">
    <property type="protein sequence ID" value="PVD24190.1"/>
    <property type="molecule type" value="Genomic_DNA"/>
</dbReference>
<organism evidence="1 2">
    <name type="scientific">Pomacea canaliculata</name>
    <name type="common">Golden apple snail</name>
    <dbReference type="NCBI Taxonomy" id="400727"/>
    <lineage>
        <taxon>Eukaryota</taxon>
        <taxon>Metazoa</taxon>
        <taxon>Spiralia</taxon>
        <taxon>Lophotrochozoa</taxon>
        <taxon>Mollusca</taxon>
        <taxon>Gastropoda</taxon>
        <taxon>Caenogastropoda</taxon>
        <taxon>Architaenioglossa</taxon>
        <taxon>Ampullarioidea</taxon>
        <taxon>Ampullariidae</taxon>
        <taxon>Pomacea</taxon>
    </lineage>
</organism>
<reference evidence="1 2" key="1">
    <citation type="submission" date="2018-04" db="EMBL/GenBank/DDBJ databases">
        <title>The genome of golden apple snail Pomacea canaliculata provides insight into stress tolerance and invasive adaptation.</title>
        <authorList>
            <person name="Liu C."/>
            <person name="Liu B."/>
            <person name="Ren Y."/>
            <person name="Zhang Y."/>
            <person name="Wang H."/>
            <person name="Li S."/>
            <person name="Jiang F."/>
            <person name="Yin L."/>
            <person name="Zhang G."/>
            <person name="Qian W."/>
            <person name="Fan W."/>
        </authorList>
    </citation>
    <scope>NUCLEOTIDE SEQUENCE [LARGE SCALE GENOMIC DNA]</scope>
    <source>
        <strain evidence="1">SZHN2017</strain>
        <tissue evidence="1">Muscle</tissue>
    </source>
</reference>
<accession>A0A2T7NSP1</accession>
<dbReference type="Proteomes" id="UP000245119">
    <property type="component" value="Linkage Group LG9"/>
</dbReference>
<evidence type="ECO:0000313" key="2">
    <source>
        <dbReference type="Proteomes" id="UP000245119"/>
    </source>
</evidence>
<evidence type="ECO:0000313" key="1">
    <source>
        <dbReference type="EMBL" id="PVD24190.1"/>
    </source>
</evidence>
<proteinExistence type="predicted"/>
<sequence length="220" mass="24343">MAVQKNALEKAMKCTAGLGIGPPFISNAFIERGQIQFAKDACRDRTLHDAISCLEKILEACQGNSDREHFLQNMIDTKKSRDVVDFFCSNIHVYESHAPCIASRHSALTQCLESQQKTMQTKVKATSNMDFLMTSNCKYFQAADVCSRRVLGENCGQEALGMVVRVFSGFKPPICDVSSGGDSQPDYEGQQSGKRPLLHGYIYAYIDSKTTLNDSSLVSF</sequence>
<dbReference type="AlphaFoldDB" id="A0A2T7NSP1"/>
<name>A0A2T7NSP1_POMCA</name>
<keyword evidence="2" id="KW-1185">Reference proteome</keyword>
<comment type="caution">
    <text evidence="1">The sequence shown here is derived from an EMBL/GenBank/DDBJ whole genome shotgun (WGS) entry which is preliminary data.</text>
</comment>